<feature type="transmembrane region" description="Helical" evidence="12">
    <location>
        <begin position="252"/>
        <end position="270"/>
    </location>
</feature>
<dbReference type="NCBIfam" id="TIGR00966">
    <property type="entry name" value="transloc_SecF"/>
    <property type="match status" value="1"/>
</dbReference>
<dbReference type="GO" id="GO:0065002">
    <property type="term" value="P:intracellular protein transmembrane transport"/>
    <property type="evidence" value="ECO:0007669"/>
    <property type="project" value="UniProtKB-UniRule"/>
</dbReference>
<name>A0A923RTL4_9FIRM</name>
<dbReference type="AlphaFoldDB" id="A0A923RTL4"/>
<dbReference type="PANTHER" id="PTHR30081:SF1">
    <property type="entry name" value="PROTEIN TRANSLOCASE SUBUNIT SECD"/>
    <property type="match status" value="1"/>
</dbReference>
<dbReference type="InterPro" id="IPR005791">
    <property type="entry name" value="SecD"/>
</dbReference>
<evidence type="ECO:0000256" key="10">
    <source>
        <dbReference type="ARBA" id="ARBA00060856"/>
    </source>
</evidence>
<comment type="similarity">
    <text evidence="11">In the N-terminal section; belongs to the SecD/SecF family. SecD subfamily.</text>
</comment>
<feature type="transmembrane region" description="Helical" evidence="12">
    <location>
        <begin position="660"/>
        <end position="681"/>
    </location>
</feature>
<protein>
    <recommendedName>
        <fullName evidence="12 13">Multifunctional fusion protein</fullName>
    </recommendedName>
    <domain>
        <recommendedName>
            <fullName evidence="12">Protein translocase subunit SecD</fullName>
        </recommendedName>
    </domain>
    <domain>
        <recommendedName>
            <fullName evidence="13">Protein-export membrane protein SecF</fullName>
        </recommendedName>
    </domain>
</protein>
<comment type="subcellular location">
    <subcellularLocation>
        <location evidence="1 12">Cell membrane</location>
        <topology evidence="1 12">Multi-pass membrane protein</topology>
    </subcellularLocation>
</comment>
<dbReference type="Pfam" id="PF21760">
    <property type="entry name" value="SecD_1st"/>
    <property type="match status" value="1"/>
</dbReference>
<dbReference type="Proteomes" id="UP000606720">
    <property type="component" value="Unassembled WGS sequence"/>
</dbReference>
<evidence type="ECO:0000313" key="18">
    <source>
        <dbReference type="Proteomes" id="UP000606720"/>
    </source>
</evidence>
<evidence type="ECO:0000256" key="9">
    <source>
        <dbReference type="ARBA" id="ARBA00059018"/>
    </source>
</evidence>
<dbReference type="HAMAP" id="MF_01463_B">
    <property type="entry name" value="SecD_B"/>
    <property type="match status" value="1"/>
</dbReference>
<dbReference type="GO" id="GO:0005886">
    <property type="term" value="C:plasma membrane"/>
    <property type="evidence" value="ECO:0007669"/>
    <property type="project" value="UniProtKB-SubCell"/>
</dbReference>
<comment type="similarity">
    <text evidence="12">Belongs to the SecD/SecF family. SecD subfamily.</text>
</comment>
<dbReference type="Gene3D" id="3.30.70.3220">
    <property type="match status" value="1"/>
</dbReference>
<evidence type="ECO:0000256" key="13">
    <source>
        <dbReference type="HAMAP-Rule" id="MF_01464"/>
    </source>
</evidence>
<feature type="domain" description="Protein export membrane protein SecD/SecF C-terminal" evidence="14">
    <location>
        <begin position="230"/>
        <end position="398"/>
    </location>
</feature>
<dbReference type="EMBL" id="JACOPH010000011">
    <property type="protein sequence ID" value="MBC5714876.1"/>
    <property type="molecule type" value="Genomic_DNA"/>
</dbReference>
<evidence type="ECO:0000256" key="6">
    <source>
        <dbReference type="ARBA" id="ARBA00022989"/>
    </source>
</evidence>
<dbReference type="Gene3D" id="1.20.1640.10">
    <property type="entry name" value="Multidrug efflux transporter AcrB transmembrane domain"/>
    <property type="match status" value="2"/>
</dbReference>
<dbReference type="NCBIfam" id="TIGR00916">
    <property type="entry name" value="2A0604s01"/>
    <property type="match status" value="2"/>
</dbReference>
<feature type="transmembrane region" description="Helical" evidence="12">
    <location>
        <begin position="687"/>
        <end position="710"/>
    </location>
</feature>
<dbReference type="HAMAP" id="MF_01464_B">
    <property type="entry name" value="SecF_B"/>
    <property type="match status" value="1"/>
</dbReference>
<feature type="transmembrane region" description="Helical" evidence="12">
    <location>
        <begin position="373"/>
        <end position="406"/>
    </location>
</feature>
<feature type="transmembrane region" description="Helical" evidence="12">
    <location>
        <begin position="344"/>
        <end position="367"/>
    </location>
</feature>
<evidence type="ECO:0000313" key="17">
    <source>
        <dbReference type="EMBL" id="MBC5714876.1"/>
    </source>
</evidence>
<accession>A0A923RTL4</accession>
<keyword evidence="4 12" id="KW-0812">Transmembrane</keyword>
<evidence type="ECO:0000256" key="8">
    <source>
        <dbReference type="ARBA" id="ARBA00023136"/>
    </source>
</evidence>
<dbReference type="PANTHER" id="PTHR30081">
    <property type="entry name" value="PROTEIN-EXPORT MEMBRANE PROTEIN SEC"/>
    <property type="match status" value="1"/>
</dbReference>
<comment type="similarity">
    <text evidence="13">Belongs to the SecD/SecF family. SecF subfamily.</text>
</comment>
<evidence type="ECO:0000256" key="2">
    <source>
        <dbReference type="ARBA" id="ARBA00022448"/>
    </source>
</evidence>
<dbReference type="InterPro" id="IPR022645">
    <property type="entry name" value="SecD/SecF_bac"/>
</dbReference>
<feature type="domain" description="Protein translocase subunit SecDF P1" evidence="15">
    <location>
        <begin position="70"/>
        <end position="126"/>
    </location>
</feature>
<evidence type="ECO:0000256" key="11">
    <source>
        <dbReference type="ARBA" id="ARBA00061053"/>
    </source>
</evidence>
<dbReference type="InterPro" id="IPR048634">
    <property type="entry name" value="SecD_SecF_C"/>
</dbReference>
<feature type="domain" description="SecDF P1 head subdomain" evidence="16">
    <location>
        <begin position="128"/>
        <end position="226"/>
    </location>
</feature>
<evidence type="ECO:0000256" key="12">
    <source>
        <dbReference type="HAMAP-Rule" id="MF_01463"/>
    </source>
</evidence>
<dbReference type="Pfam" id="PF22599">
    <property type="entry name" value="SecDF_P1_head"/>
    <property type="match status" value="1"/>
</dbReference>
<feature type="domain" description="Protein export membrane protein SecD/SecF C-terminal" evidence="14">
    <location>
        <begin position="527"/>
        <end position="712"/>
    </location>
</feature>
<dbReference type="SUPFAM" id="SSF82866">
    <property type="entry name" value="Multidrug efflux transporter AcrB transmembrane domain"/>
    <property type="match status" value="2"/>
</dbReference>
<evidence type="ECO:0000259" key="16">
    <source>
        <dbReference type="Pfam" id="PF22599"/>
    </source>
</evidence>
<feature type="transmembrane region" description="Helical" evidence="12">
    <location>
        <begin position="12"/>
        <end position="32"/>
    </location>
</feature>
<dbReference type="InterPro" id="IPR005665">
    <property type="entry name" value="SecF_bac"/>
</dbReference>
<evidence type="ECO:0000256" key="5">
    <source>
        <dbReference type="ARBA" id="ARBA00022927"/>
    </source>
</evidence>
<comment type="similarity">
    <text evidence="10">In the C-terminal section; belongs to the SecD/SecF family. SecF subfamily.</text>
</comment>
<reference evidence="17" key="1">
    <citation type="submission" date="2020-08" db="EMBL/GenBank/DDBJ databases">
        <title>Genome public.</title>
        <authorList>
            <person name="Liu C."/>
            <person name="Sun Q."/>
        </authorList>
    </citation>
    <scope>NUCLEOTIDE SEQUENCE</scope>
    <source>
        <strain evidence="17">BX1005</strain>
    </source>
</reference>
<keyword evidence="5 12" id="KW-0653">Protein transport</keyword>
<dbReference type="PRINTS" id="PR01755">
    <property type="entry name" value="SECFTRNLCASE"/>
</dbReference>
<evidence type="ECO:0000256" key="7">
    <source>
        <dbReference type="ARBA" id="ARBA00023010"/>
    </source>
</evidence>
<feature type="transmembrane region" description="Helical" evidence="12">
    <location>
        <begin position="577"/>
        <end position="599"/>
    </location>
</feature>
<dbReference type="FunFam" id="1.20.1640.10:FF:000024">
    <property type="entry name" value="Multifunctional fusion protein"/>
    <property type="match status" value="1"/>
</dbReference>
<dbReference type="Pfam" id="PF02355">
    <property type="entry name" value="SecD_SecF_C"/>
    <property type="match status" value="2"/>
</dbReference>
<feature type="transmembrane region" description="Helical" evidence="12">
    <location>
        <begin position="427"/>
        <end position="447"/>
    </location>
</feature>
<feature type="transmembrane region" description="Helical" evidence="12">
    <location>
        <begin position="299"/>
        <end position="323"/>
    </location>
</feature>
<dbReference type="Pfam" id="PF07549">
    <property type="entry name" value="Sec_GG"/>
    <property type="match status" value="2"/>
</dbReference>
<dbReference type="GO" id="GO:0006605">
    <property type="term" value="P:protein targeting"/>
    <property type="evidence" value="ECO:0007669"/>
    <property type="project" value="UniProtKB-UniRule"/>
</dbReference>
<evidence type="ECO:0000256" key="4">
    <source>
        <dbReference type="ARBA" id="ARBA00022692"/>
    </source>
</evidence>
<comment type="caution">
    <text evidence="17">The sequence shown here is derived from an EMBL/GenBank/DDBJ whole genome shotgun (WGS) entry which is preliminary data.</text>
</comment>
<comment type="subunit">
    <text evidence="13">Forms a complex with SecD. Part of the essential Sec protein translocation apparatus which comprises SecA, SecYEG and auxiliary proteins SecDF. Other proteins may also be involved.</text>
</comment>
<dbReference type="GO" id="GO:0043952">
    <property type="term" value="P:protein transport by the Sec complex"/>
    <property type="evidence" value="ECO:0007669"/>
    <property type="project" value="UniProtKB-UniRule"/>
</dbReference>
<comment type="caution">
    <text evidence="12">Lacks conserved residue(s) required for the propagation of feature annotation.</text>
</comment>
<keyword evidence="3 12" id="KW-1003">Cell membrane</keyword>
<keyword evidence="7 12" id="KW-0811">Translocation</keyword>
<evidence type="ECO:0000259" key="15">
    <source>
        <dbReference type="Pfam" id="PF21760"/>
    </source>
</evidence>
<dbReference type="InterPro" id="IPR048631">
    <property type="entry name" value="SecD_1st"/>
</dbReference>
<keyword evidence="6 12" id="KW-1133">Transmembrane helix</keyword>
<dbReference type="GO" id="GO:0015450">
    <property type="term" value="F:protein-transporting ATPase activity"/>
    <property type="evidence" value="ECO:0007669"/>
    <property type="project" value="InterPro"/>
</dbReference>
<feature type="transmembrane region" description="Helical" evidence="12">
    <location>
        <begin position="553"/>
        <end position="570"/>
    </location>
</feature>
<dbReference type="InterPro" id="IPR022646">
    <property type="entry name" value="SecD/SecF_CS"/>
</dbReference>
<comment type="subunit">
    <text evidence="12">Forms a complex with SecF. Part of the essential Sec protein translocation apparatus which comprises SecA, SecYEG and auxiliary proteins SecDF. Other proteins may also be involved.</text>
</comment>
<evidence type="ECO:0000256" key="1">
    <source>
        <dbReference type="ARBA" id="ARBA00004651"/>
    </source>
</evidence>
<keyword evidence="2 12" id="KW-0813">Transport</keyword>
<dbReference type="InterPro" id="IPR054384">
    <property type="entry name" value="SecDF_P1_head"/>
</dbReference>
<comment type="function">
    <text evidence="9 12">Part of the Sec protein translocase complex. Interacts with the SecYEG preprotein conducting channel. SecDF uses the proton motive force (PMF) to complete protein translocation after the ATP-dependent function of SecA.</text>
</comment>
<sequence>MKNKFNKGQGIAMLVVIALILGGLAYYTSIILSSTGVGEDKSIKLGLDLAGGVSITYQVEDDNPTAEQMSDTIYKLQKRVESYSTEASVYQEGDDRITVEIPGVTDANAILEELGKPGSLEFQTSDGNTFMTGDMVADAQATSYQNNMGNKEFIVELTLTEEGATVFGDVTSANVGKNLPIVYDDQVISNPTVNEAITGGKAQITGMESYEQAEALASSIRIGSLSLQLSELRSNVVGAQLGSAAISSSLKAAAIGLAIVMLFMIIVYFVPGVAASIALAIYTCLVVATIYLFEITLTLPGIAGIILSIGMAVDANVIIFARIREEIASGKSVGTSMDIGFKKAMSAIIDGNVTTLIAAAVLGLLGSGTVKGFAYTLAIGIILSMFTALFVTRIILNALFAVGLRAEKLYGRSKERKPFRLVEHRGIFFAISIVVIAAGFIGMGVHASNGKALNYSLDFIGGTSTTVPFDKSYTIEEIDADMVPLVEAITGDSDVQTTQVQGSNQVIFKTRNLTLDEREQLNQTFVDKYGVDDKEIQSESISSTISSEMRTDALKAVLIAVICMLIYIWFRFSDARFAVSAILALVHDVLVVLTCYALMRISVGSTFIACMLTIIGYSINDTIVIFDRIRENMKGIKVKDSNDLREIANKSLTQTLSRSINTSITTFIMVFMLWLLGVATIRDFSLPLMVGLISGSYSSVCIATQLWFVFKRKIGKHKIADPQN</sequence>
<evidence type="ECO:0000256" key="3">
    <source>
        <dbReference type="ARBA" id="ARBA00022475"/>
    </source>
</evidence>
<dbReference type="InterPro" id="IPR055344">
    <property type="entry name" value="SecD_SecF_C_bact"/>
</dbReference>
<dbReference type="NCBIfam" id="TIGR01129">
    <property type="entry name" value="secD"/>
    <property type="match status" value="1"/>
</dbReference>
<evidence type="ECO:0000259" key="14">
    <source>
        <dbReference type="Pfam" id="PF02355"/>
    </source>
</evidence>
<keyword evidence="8 12" id="KW-0472">Membrane</keyword>
<dbReference type="RefSeq" id="WP_178051861.1">
    <property type="nucleotide sequence ID" value="NZ_JACOPH010000011.1"/>
</dbReference>
<gene>
    <name evidence="12 17" type="primary">secD</name>
    <name evidence="13" type="synonym">secF</name>
    <name evidence="17" type="ORF">H8S17_11820</name>
</gene>
<organism evidence="17 18">
    <name type="scientific">Roseburia zhanii</name>
    <dbReference type="NCBI Taxonomy" id="2763064"/>
    <lineage>
        <taxon>Bacteria</taxon>
        <taxon>Bacillati</taxon>
        <taxon>Bacillota</taxon>
        <taxon>Clostridia</taxon>
        <taxon>Lachnospirales</taxon>
        <taxon>Lachnospiraceae</taxon>
        <taxon>Roseburia</taxon>
    </lineage>
</organism>
<dbReference type="InterPro" id="IPR022813">
    <property type="entry name" value="SecD/SecF_arch_bac"/>
</dbReference>
<proteinExistence type="inferred from homology"/>
<keyword evidence="18" id="KW-1185">Reference proteome</keyword>
<feature type="transmembrane region" description="Helical" evidence="12">
    <location>
        <begin position="605"/>
        <end position="626"/>
    </location>
</feature>